<reference evidence="1 2" key="1">
    <citation type="journal article" date="2013" name="Genome Announc.">
        <title>Complete Genome Sequence of Glaciecola psychrophila Strain 170T.</title>
        <authorList>
            <person name="Yin J."/>
            <person name="Chen J."/>
            <person name="Liu G."/>
            <person name="Yu Y."/>
            <person name="Song L."/>
            <person name="Wang X."/>
            <person name="Qu X."/>
        </authorList>
    </citation>
    <scope>NUCLEOTIDE SEQUENCE [LARGE SCALE GENOMIC DNA]</scope>
    <source>
        <strain evidence="1 2">170</strain>
    </source>
</reference>
<organism evidence="1 2">
    <name type="scientific">Paraglaciecola psychrophila 170</name>
    <dbReference type="NCBI Taxonomy" id="1129794"/>
    <lineage>
        <taxon>Bacteria</taxon>
        <taxon>Pseudomonadati</taxon>
        <taxon>Pseudomonadota</taxon>
        <taxon>Gammaproteobacteria</taxon>
        <taxon>Alteromonadales</taxon>
        <taxon>Alteromonadaceae</taxon>
        <taxon>Paraglaciecola</taxon>
    </lineage>
</organism>
<protein>
    <submittedName>
        <fullName evidence="1">Uncharacterized protein</fullName>
    </submittedName>
</protein>
<evidence type="ECO:0000313" key="1">
    <source>
        <dbReference type="EMBL" id="AGH47257.1"/>
    </source>
</evidence>
<dbReference type="HOGENOM" id="CLU_3155936_0_0_6"/>
<sequence length="48" mass="5532">MFPSDINVKKLPVIVTITGNRVAFESFNIMLGVVFESFVKDFQMQVMY</sequence>
<evidence type="ECO:0000313" key="2">
    <source>
        <dbReference type="Proteomes" id="UP000011864"/>
    </source>
</evidence>
<dbReference type="KEGG" id="gps:C427_5158"/>
<accession>K7AAJ6</accession>
<dbReference type="STRING" id="1129794.C427_5158"/>
<dbReference type="EMBL" id="CP003837">
    <property type="protein sequence ID" value="AGH47257.1"/>
    <property type="molecule type" value="Genomic_DNA"/>
</dbReference>
<keyword evidence="2" id="KW-1185">Reference proteome</keyword>
<dbReference type="Proteomes" id="UP000011864">
    <property type="component" value="Chromosome"/>
</dbReference>
<gene>
    <name evidence="1" type="ORF">C427_5158</name>
</gene>
<dbReference type="AlphaFoldDB" id="K7AAJ6"/>
<dbReference type="PATRIC" id="fig|1129794.4.peg.5143"/>
<name>K7AAJ6_9ALTE</name>
<proteinExistence type="predicted"/>